<feature type="compositionally biased region" description="Basic residues" evidence="1">
    <location>
        <begin position="58"/>
        <end position="67"/>
    </location>
</feature>
<accession>A0A6A6ZIE6</accession>
<evidence type="ECO:0000313" key="3">
    <source>
        <dbReference type="Proteomes" id="UP000799424"/>
    </source>
</evidence>
<dbReference type="EMBL" id="MU006239">
    <property type="protein sequence ID" value="KAF2820800.1"/>
    <property type="molecule type" value="Genomic_DNA"/>
</dbReference>
<dbReference type="AlphaFoldDB" id="A0A6A6ZIE6"/>
<protein>
    <submittedName>
        <fullName evidence="2">Uncharacterized protein</fullName>
    </submittedName>
</protein>
<organism evidence="2 3">
    <name type="scientific">Ophiobolus disseminans</name>
    <dbReference type="NCBI Taxonomy" id="1469910"/>
    <lineage>
        <taxon>Eukaryota</taxon>
        <taxon>Fungi</taxon>
        <taxon>Dikarya</taxon>
        <taxon>Ascomycota</taxon>
        <taxon>Pezizomycotina</taxon>
        <taxon>Dothideomycetes</taxon>
        <taxon>Pleosporomycetidae</taxon>
        <taxon>Pleosporales</taxon>
        <taxon>Pleosporineae</taxon>
        <taxon>Phaeosphaeriaceae</taxon>
        <taxon>Ophiobolus</taxon>
    </lineage>
</organism>
<proteinExistence type="predicted"/>
<keyword evidence="3" id="KW-1185">Reference proteome</keyword>
<sequence>MAGSLICRRRVNTMEVQSGGLQGASREPVKDRLKRNRMNWRKTSKRQRGSKSRLLMHSSRRGFKKRSVLRERLKEEREKEKERKAQKQAQKKQQKEMEKQAADAWKFARQSQKAQFTGSKKQGLKRKVVEECTEGAGGGGGSELSQAPPPKKTRSGRSITILSKLRL</sequence>
<gene>
    <name evidence="2" type="ORF">CC86DRAFT_427647</name>
</gene>
<evidence type="ECO:0000313" key="2">
    <source>
        <dbReference type="EMBL" id="KAF2820800.1"/>
    </source>
</evidence>
<feature type="compositionally biased region" description="Polar residues" evidence="1">
    <location>
        <begin position="109"/>
        <end position="120"/>
    </location>
</feature>
<name>A0A6A6ZIE6_9PLEO</name>
<evidence type="ECO:0000256" key="1">
    <source>
        <dbReference type="SAM" id="MobiDB-lite"/>
    </source>
</evidence>
<feature type="region of interest" description="Disordered" evidence="1">
    <location>
        <begin position="40"/>
        <end position="167"/>
    </location>
</feature>
<feature type="compositionally biased region" description="Basic residues" evidence="1">
    <location>
        <begin position="40"/>
        <end position="51"/>
    </location>
</feature>
<reference evidence="2" key="1">
    <citation type="journal article" date="2020" name="Stud. Mycol.">
        <title>101 Dothideomycetes genomes: a test case for predicting lifestyles and emergence of pathogens.</title>
        <authorList>
            <person name="Haridas S."/>
            <person name="Albert R."/>
            <person name="Binder M."/>
            <person name="Bloem J."/>
            <person name="Labutti K."/>
            <person name="Salamov A."/>
            <person name="Andreopoulos B."/>
            <person name="Baker S."/>
            <person name="Barry K."/>
            <person name="Bills G."/>
            <person name="Bluhm B."/>
            <person name="Cannon C."/>
            <person name="Castanera R."/>
            <person name="Culley D."/>
            <person name="Daum C."/>
            <person name="Ezra D."/>
            <person name="Gonzalez J."/>
            <person name="Henrissat B."/>
            <person name="Kuo A."/>
            <person name="Liang C."/>
            <person name="Lipzen A."/>
            <person name="Lutzoni F."/>
            <person name="Magnuson J."/>
            <person name="Mondo S."/>
            <person name="Nolan M."/>
            <person name="Ohm R."/>
            <person name="Pangilinan J."/>
            <person name="Park H.-J."/>
            <person name="Ramirez L."/>
            <person name="Alfaro M."/>
            <person name="Sun H."/>
            <person name="Tritt A."/>
            <person name="Yoshinaga Y."/>
            <person name="Zwiers L.-H."/>
            <person name="Turgeon B."/>
            <person name="Goodwin S."/>
            <person name="Spatafora J."/>
            <person name="Crous P."/>
            <person name="Grigoriev I."/>
        </authorList>
    </citation>
    <scope>NUCLEOTIDE SEQUENCE</scope>
    <source>
        <strain evidence="2">CBS 113818</strain>
    </source>
</reference>
<feature type="compositionally biased region" description="Basic and acidic residues" evidence="1">
    <location>
        <begin position="68"/>
        <end position="85"/>
    </location>
</feature>
<dbReference type="Proteomes" id="UP000799424">
    <property type="component" value="Unassembled WGS sequence"/>
</dbReference>